<feature type="domain" description="NADP-dependent oxidoreductase" evidence="3">
    <location>
        <begin position="14"/>
        <end position="303"/>
    </location>
</feature>
<reference evidence="5" key="1">
    <citation type="journal article" date="2019" name="Int. J. Syst. Evol. Microbiol.">
        <title>The Global Catalogue of Microorganisms (GCM) 10K type strain sequencing project: providing services to taxonomists for standard genome sequencing and annotation.</title>
        <authorList>
            <consortium name="The Broad Institute Genomics Platform"/>
            <consortium name="The Broad Institute Genome Sequencing Center for Infectious Disease"/>
            <person name="Wu L."/>
            <person name="Ma J."/>
        </authorList>
    </citation>
    <scope>NUCLEOTIDE SEQUENCE [LARGE SCALE GENOMIC DNA]</scope>
    <source>
        <strain evidence="5">PCU 266</strain>
    </source>
</reference>
<organism evidence="4 5">
    <name type="scientific">Streptomyces amakusaensis</name>
    <dbReference type="NCBI Taxonomy" id="67271"/>
    <lineage>
        <taxon>Bacteria</taxon>
        <taxon>Bacillati</taxon>
        <taxon>Actinomycetota</taxon>
        <taxon>Actinomycetes</taxon>
        <taxon>Kitasatosporales</taxon>
        <taxon>Streptomycetaceae</taxon>
        <taxon>Streptomyces</taxon>
    </lineage>
</organism>
<dbReference type="InterPro" id="IPR023210">
    <property type="entry name" value="NADP_OxRdtase_dom"/>
</dbReference>
<dbReference type="Pfam" id="PF00248">
    <property type="entry name" value="Aldo_ket_red"/>
    <property type="match status" value="1"/>
</dbReference>
<dbReference type="RefSeq" id="WP_344476488.1">
    <property type="nucleotide sequence ID" value="NZ_BAAASB010000006.1"/>
</dbReference>
<comment type="caution">
    <text evidence="4">The sequence shown here is derived from an EMBL/GenBank/DDBJ whole genome shotgun (WGS) entry which is preliminary data.</text>
</comment>
<dbReference type="InterPro" id="IPR036812">
    <property type="entry name" value="NAD(P)_OxRdtase_dom_sf"/>
</dbReference>
<feature type="region of interest" description="Disordered" evidence="2">
    <location>
        <begin position="1"/>
        <end position="34"/>
    </location>
</feature>
<dbReference type="PANTHER" id="PTHR43364">
    <property type="entry name" value="NADH-SPECIFIC METHYLGLYOXAL REDUCTASE-RELATED"/>
    <property type="match status" value="1"/>
</dbReference>
<sequence length="309" mass="31729">MIRAARNPAGLSAIGFGAREPGGSGGRRPSSGEPAEAIRAALDGGVNWIDTAEVQGGGGGFERIVGEVIAGRPEAGVCTRVDPERDDHLGGKGIRAALEESLTRLGRDRAEVALLHRPAEDVPVREAWEALIRLKAEGLVGAIGLAGFPVAEVKACAATGELDYLQVRASLLHRSELSSLGPLCERYDVGLLVAGPLAHGLLAGGPPGGADAGPADFRRAGIHARYFAPGVLPGHERTAAALRAHAAGTRQSLPRLALRWLLARGEVTCALVGARTAGHAADSAAAAGPLLTADEFDEINAVLALAEDH</sequence>
<dbReference type="Proteomes" id="UP001596160">
    <property type="component" value="Unassembled WGS sequence"/>
</dbReference>
<proteinExistence type="predicted"/>
<dbReference type="EMBL" id="JBHSKP010000004">
    <property type="protein sequence ID" value="MFC5151721.1"/>
    <property type="molecule type" value="Genomic_DNA"/>
</dbReference>
<dbReference type="PANTHER" id="PTHR43364:SF4">
    <property type="entry name" value="NAD(P)-LINKED OXIDOREDUCTASE SUPERFAMILY PROTEIN"/>
    <property type="match status" value="1"/>
</dbReference>
<dbReference type="SUPFAM" id="SSF51430">
    <property type="entry name" value="NAD(P)-linked oxidoreductase"/>
    <property type="match status" value="1"/>
</dbReference>
<dbReference type="InterPro" id="IPR050523">
    <property type="entry name" value="AKR_Detox_Biosynth"/>
</dbReference>
<evidence type="ECO:0000256" key="2">
    <source>
        <dbReference type="SAM" id="MobiDB-lite"/>
    </source>
</evidence>
<keyword evidence="5" id="KW-1185">Reference proteome</keyword>
<evidence type="ECO:0000313" key="4">
    <source>
        <dbReference type="EMBL" id="MFC5151721.1"/>
    </source>
</evidence>
<evidence type="ECO:0000256" key="1">
    <source>
        <dbReference type="ARBA" id="ARBA00023002"/>
    </source>
</evidence>
<keyword evidence="1" id="KW-0560">Oxidoreductase</keyword>
<dbReference type="Gene3D" id="3.20.20.100">
    <property type="entry name" value="NADP-dependent oxidoreductase domain"/>
    <property type="match status" value="1"/>
</dbReference>
<accession>A0ABW0ADE6</accession>
<evidence type="ECO:0000259" key="3">
    <source>
        <dbReference type="Pfam" id="PF00248"/>
    </source>
</evidence>
<protein>
    <submittedName>
        <fullName evidence="4">Aldo/keto reductase</fullName>
    </submittedName>
</protein>
<gene>
    <name evidence="4" type="ORF">ACFPRH_08245</name>
</gene>
<evidence type="ECO:0000313" key="5">
    <source>
        <dbReference type="Proteomes" id="UP001596160"/>
    </source>
</evidence>
<name>A0ABW0ADE6_9ACTN</name>